<accession>A0A4R2INH7</accession>
<dbReference type="PANTHER" id="PTHR43394:SF1">
    <property type="entry name" value="ATP-BINDING CASSETTE SUB-FAMILY B MEMBER 10, MITOCHONDRIAL"/>
    <property type="match status" value="1"/>
</dbReference>
<dbReference type="Gene3D" id="1.20.1560.10">
    <property type="entry name" value="ABC transporter type 1, transmembrane domain"/>
    <property type="match status" value="1"/>
</dbReference>
<feature type="transmembrane region" description="Helical" evidence="7">
    <location>
        <begin position="239"/>
        <end position="262"/>
    </location>
</feature>
<gene>
    <name evidence="10" type="ORF">EV192_11849</name>
</gene>
<dbReference type="AlphaFoldDB" id="A0A4R2INH7"/>
<feature type="domain" description="ABC transmembrane type-1" evidence="9">
    <location>
        <begin position="22"/>
        <end position="296"/>
    </location>
</feature>
<dbReference type="RefSeq" id="WP_132125783.1">
    <property type="nucleotide sequence ID" value="NZ_SLWS01000018.1"/>
</dbReference>
<feature type="transmembrane region" description="Helical" evidence="7">
    <location>
        <begin position="274"/>
        <end position="295"/>
    </location>
</feature>
<keyword evidence="5 7" id="KW-1133">Transmembrane helix</keyword>
<evidence type="ECO:0000256" key="6">
    <source>
        <dbReference type="ARBA" id="ARBA00023136"/>
    </source>
</evidence>
<proteinExistence type="predicted"/>
<dbReference type="InterPro" id="IPR003439">
    <property type="entry name" value="ABC_transporter-like_ATP-bd"/>
</dbReference>
<evidence type="ECO:0000256" key="4">
    <source>
        <dbReference type="ARBA" id="ARBA00022840"/>
    </source>
</evidence>
<dbReference type="PROSITE" id="PS50929">
    <property type="entry name" value="ABC_TM1F"/>
    <property type="match status" value="1"/>
</dbReference>
<dbReference type="SUPFAM" id="SSF90123">
    <property type="entry name" value="ABC transporter transmembrane region"/>
    <property type="match status" value="1"/>
</dbReference>
<dbReference type="GO" id="GO:0016887">
    <property type="term" value="F:ATP hydrolysis activity"/>
    <property type="evidence" value="ECO:0007669"/>
    <property type="project" value="InterPro"/>
</dbReference>
<sequence length="557" mass="57675">MRTASATTFGEIVRHSGRWLPVIGLSAVVGTLTALALPTVFGRAVDAIVAGSGTTQWLVLSGALIAVGVVVNLVSTFTGTACVAGTTAWLRNRLVRHLLAVGPKSRFDTGDLVTRVSGNAVDAAQAGPAVVTVWTSLVPPVGSLVLLTVIDPWLAVAFLAGTALVAVVLRLFTKRTAAVISTYQKVQGRIAARLTESLAGARTIAAAGTVHDEKRRVLRELPELHEQGQRSWQVLSTSVAQGGIAGPLVTVAVLGTGGIAMLTGRITPGDLFAAARYAVMGAGLGSLTGVFSRLARSKAAAGRASEVLAARPSTYGDARLPVGPGQLEIKDVIVHSGDSTLLDQVSLTVPGGAAVAVVGRSGAGKSVLAAVAARLREPDSGSVLLDGVPLSSLEHDELRRAVGCAFERPVLVGGTVADAIGMGRAGNVRDAAEATHAHEFVSRLPLGYNTPLGEAPMSGGEAQRLGLARAWQAARLLVLDDATSSLDMVTEMQISQTLTDDHGHRTRLIVTHRVATAARADLVVWMESGQVRAVAPHAALWRQPEYRSVFGESNCAA</sequence>
<dbReference type="CDD" id="cd07346">
    <property type="entry name" value="ABC_6TM_exporters"/>
    <property type="match status" value="1"/>
</dbReference>
<dbReference type="InterPro" id="IPR027417">
    <property type="entry name" value="P-loop_NTPase"/>
</dbReference>
<dbReference type="GO" id="GO:0005524">
    <property type="term" value="F:ATP binding"/>
    <property type="evidence" value="ECO:0007669"/>
    <property type="project" value="UniProtKB-KW"/>
</dbReference>
<dbReference type="GO" id="GO:0005886">
    <property type="term" value="C:plasma membrane"/>
    <property type="evidence" value="ECO:0007669"/>
    <property type="project" value="UniProtKB-SubCell"/>
</dbReference>
<feature type="transmembrane region" description="Helical" evidence="7">
    <location>
        <begin position="57"/>
        <end position="90"/>
    </location>
</feature>
<keyword evidence="6 7" id="KW-0472">Membrane</keyword>
<keyword evidence="2 7" id="KW-0812">Transmembrane</keyword>
<keyword evidence="3" id="KW-0547">Nucleotide-binding</keyword>
<evidence type="ECO:0000313" key="11">
    <source>
        <dbReference type="Proteomes" id="UP000295680"/>
    </source>
</evidence>
<reference evidence="10 11" key="1">
    <citation type="submission" date="2019-03" db="EMBL/GenBank/DDBJ databases">
        <title>Genomic Encyclopedia of Type Strains, Phase IV (KMG-IV): sequencing the most valuable type-strain genomes for metagenomic binning, comparative biology and taxonomic classification.</title>
        <authorList>
            <person name="Goeker M."/>
        </authorList>
    </citation>
    <scope>NUCLEOTIDE SEQUENCE [LARGE SCALE GENOMIC DNA]</scope>
    <source>
        <strain evidence="10 11">DSM 45934</strain>
    </source>
</reference>
<dbReference type="OrthoDB" id="9806127at2"/>
<dbReference type="Pfam" id="PF00005">
    <property type="entry name" value="ABC_tran"/>
    <property type="match status" value="1"/>
</dbReference>
<dbReference type="SUPFAM" id="SSF52540">
    <property type="entry name" value="P-loop containing nucleoside triphosphate hydrolases"/>
    <property type="match status" value="1"/>
</dbReference>
<dbReference type="PANTHER" id="PTHR43394">
    <property type="entry name" value="ATP-DEPENDENT PERMEASE MDL1, MITOCHONDRIAL"/>
    <property type="match status" value="1"/>
</dbReference>
<protein>
    <submittedName>
        <fullName evidence="10">ATP-binding cassette subfamily B protein</fullName>
    </submittedName>
</protein>
<dbReference type="InterPro" id="IPR039421">
    <property type="entry name" value="Type_1_exporter"/>
</dbReference>
<feature type="domain" description="ABC transporter" evidence="8">
    <location>
        <begin position="327"/>
        <end position="553"/>
    </location>
</feature>
<dbReference type="GO" id="GO:0015421">
    <property type="term" value="F:ABC-type oligopeptide transporter activity"/>
    <property type="evidence" value="ECO:0007669"/>
    <property type="project" value="TreeGrafter"/>
</dbReference>
<dbReference type="PROSITE" id="PS50893">
    <property type="entry name" value="ABC_TRANSPORTER_2"/>
    <property type="match status" value="1"/>
</dbReference>
<evidence type="ECO:0000256" key="3">
    <source>
        <dbReference type="ARBA" id="ARBA00022741"/>
    </source>
</evidence>
<evidence type="ECO:0000259" key="8">
    <source>
        <dbReference type="PROSITE" id="PS50893"/>
    </source>
</evidence>
<evidence type="ECO:0000259" key="9">
    <source>
        <dbReference type="PROSITE" id="PS50929"/>
    </source>
</evidence>
<feature type="transmembrane region" description="Helical" evidence="7">
    <location>
        <begin position="20"/>
        <end position="45"/>
    </location>
</feature>
<dbReference type="InterPro" id="IPR017871">
    <property type="entry name" value="ABC_transporter-like_CS"/>
</dbReference>
<keyword evidence="4 10" id="KW-0067">ATP-binding</keyword>
<dbReference type="Gene3D" id="3.40.50.300">
    <property type="entry name" value="P-loop containing nucleotide triphosphate hydrolases"/>
    <property type="match status" value="1"/>
</dbReference>
<evidence type="ECO:0000256" key="2">
    <source>
        <dbReference type="ARBA" id="ARBA00022692"/>
    </source>
</evidence>
<dbReference type="InterPro" id="IPR036640">
    <property type="entry name" value="ABC1_TM_sf"/>
</dbReference>
<dbReference type="InterPro" id="IPR003593">
    <property type="entry name" value="AAA+_ATPase"/>
</dbReference>
<feature type="transmembrane region" description="Helical" evidence="7">
    <location>
        <begin position="153"/>
        <end position="172"/>
    </location>
</feature>
<evidence type="ECO:0000256" key="1">
    <source>
        <dbReference type="ARBA" id="ARBA00004651"/>
    </source>
</evidence>
<comment type="caution">
    <text evidence="10">The sequence shown here is derived from an EMBL/GenBank/DDBJ whole genome shotgun (WGS) entry which is preliminary data.</text>
</comment>
<dbReference type="SMART" id="SM00382">
    <property type="entry name" value="AAA"/>
    <property type="match status" value="1"/>
</dbReference>
<dbReference type="Pfam" id="PF00664">
    <property type="entry name" value="ABC_membrane"/>
    <property type="match status" value="1"/>
</dbReference>
<keyword evidence="11" id="KW-1185">Reference proteome</keyword>
<dbReference type="PROSITE" id="PS00211">
    <property type="entry name" value="ABC_TRANSPORTER_1"/>
    <property type="match status" value="1"/>
</dbReference>
<comment type="subcellular location">
    <subcellularLocation>
        <location evidence="1">Cell membrane</location>
        <topology evidence="1">Multi-pass membrane protein</topology>
    </subcellularLocation>
</comment>
<evidence type="ECO:0000256" key="7">
    <source>
        <dbReference type="SAM" id="Phobius"/>
    </source>
</evidence>
<name>A0A4R2INH7_9PSEU</name>
<evidence type="ECO:0000313" key="10">
    <source>
        <dbReference type="EMBL" id="TCO46654.1"/>
    </source>
</evidence>
<evidence type="ECO:0000256" key="5">
    <source>
        <dbReference type="ARBA" id="ARBA00022989"/>
    </source>
</evidence>
<dbReference type="EMBL" id="SLWS01000018">
    <property type="protein sequence ID" value="TCO46654.1"/>
    <property type="molecule type" value="Genomic_DNA"/>
</dbReference>
<dbReference type="InterPro" id="IPR011527">
    <property type="entry name" value="ABC1_TM_dom"/>
</dbReference>
<dbReference type="Proteomes" id="UP000295680">
    <property type="component" value="Unassembled WGS sequence"/>
</dbReference>
<organism evidence="10 11">
    <name type="scientific">Actinocrispum wychmicini</name>
    <dbReference type="NCBI Taxonomy" id="1213861"/>
    <lineage>
        <taxon>Bacteria</taxon>
        <taxon>Bacillati</taxon>
        <taxon>Actinomycetota</taxon>
        <taxon>Actinomycetes</taxon>
        <taxon>Pseudonocardiales</taxon>
        <taxon>Pseudonocardiaceae</taxon>
        <taxon>Actinocrispum</taxon>
    </lineage>
</organism>